<keyword evidence="2" id="KW-1185">Reference proteome</keyword>
<dbReference type="EC" id="3.1.2.-" evidence="1"/>
<dbReference type="Gene3D" id="3.10.129.10">
    <property type="entry name" value="Hotdog Thioesterase"/>
    <property type="match status" value="1"/>
</dbReference>
<proteinExistence type="predicted"/>
<dbReference type="InterPro" id="IPR029069">
    <property type="entry name" value="HotDog_dom_sf"/>
</dbReference>
<protein>
    <submittedName>
        <fullName evidence="1">Acyl-CoA thioester hydrolase</fullName>
        <ecNumber evidence="1">3.1.2.-</ecNumber>
    </submittedName>
</protein>
<dbReference type="PANTHER" id="PTHR31793:SF2">
    <property type="entry name" value="BLR1345 PROTEIN"/>
    <property type="match status" value="1"/>
</dbReference>
<evidence type="ECO:0000313" key="2">
    <source>
        <dbReference type="Proteomes" id="UP001549143"/>
    </source>
</evidence>
<accession>A0ABV2KJL1</accession>
<evidence type="ECO:0000313" key="1">
    <source>
        <dbReference type="EMBL" id="MET3660790.1"/>
    </source>
</evidence>
<gene>
    <name evidence="1" type="ORF">ABID44_001105</name>
</gene>
<dbReference type="CDD" id="cd00586">
    <property type="entry name" value="4HBT"/>
    <property type="match status" value="1"/>
</dbReference>
<organism evidence="1 2">
    <name type="scientific">Aquamicrobium ahrensii</name>
    <dbReference type="NCBI Taxonomy" id="469551"/>
    <lineage>
        <taxon>Bacteria</taxon>
        <taxon>Pseudomonadati</taxon>
        <taxon>Pseudomonadota</taxon>
        <taxon>Alphaproteobacteria</taxon>
        <taxon>Hyphomicrobiales</taxon>
        <taxon>Phyllobacteriaceae</taxon>
        <taxon>Aquamicrobium</taxon>
    </lineage>
</organism>
<keyword evidence="1" id="KW-0378">Hydrolase</keyword>
<dbReference type="GO" id="GO:0016787">
    <property type="term" value="F:hydrolase activity"/>
    <property type="evidence" value="ECO:0007669"/>
    <property type="project" value="UniProtKB-KW"/>
</dbReference>
<dbReference type="Proteomes" id="UP001549143">
    <property type="component" value="Unassembled WGS sequence"/>
</dbReference>
<sequence>MSVSSPFVSPVMEIEKDWIDYNGHMNMAYYNVLFDRGSDEVLNLLGMGASYARERKLTIYTAEIHVCYVQELHLDDRVTVSFHLLDSDDKRLRAYQEIRHADGWLAATAETLSLHVDLAGPKVVPFPEDIAAKLESMRATHAALPFPERAGRSIGIRRKAARGADAAATADRS</sequence>
<dbReference type="SUPFAM" id="SSF54637">
    <property type="entry name" value="Thioesterase/thiol ester dehydrase-isomerase"/>
    <property type="match status" value="1"/>
</dbReference>
<name>A0ABV2KJL1_9HYPH</name>
<reference evidence="1 2" key="1">
    <citation type="submission" date="2024-06" db="EMBL/GenBank/DDBJ databases">
        <title>Genomic Encyclopedia of Type Strains, Phase IV (KMG-IV): sequencing the most valuable type-strain genomes for metagenomic binning, comparative biology and taxonomic classification.</title>
        <authorList>
            <person name="Goeker M."/>
        </authorList>
    </citation>
    <scope>NUCLEOTIDE SEQUENCE [LARGE SCALE GENOMIC DNA]</scope>
    <source>
        <strain evidence="1 2">DSM 19730</strain>
    </source>
</reference>
<dbReference type="Pfam" id="PF13279">
    <property type="entry name" value="4HBT_2"/>
    <property type="match status" value="1"/>
</dbReference>
<dbReference type="PANTHER" id="PTHR31793">
    <property type="entry name" value="4-HYDROXYBENZOYL-COA THIOESTERASE FAMILY MEMBER"/>
    <property type="match status" value="1"/>
</dbReference>
<comment type="caution">
    <text evidence="1">The sequence shown here is derived from an EMBL/GenBank/DDBJ whole genome shotgun (WGS) entry which is preliminary data.</text>
</comment>
<dbReference type="InterPro" id="IPR050563">
    <property type="entry name" value="4-hydroxybenzoyl-CoA_TE"/>
</dbReference>
<dbReference type="EMBL" id="JBEPMN010000003">
    <property type="protein sequence ID" value="MET3660790.1"/>
    <property type="molecule type" value="Genomic_DNA"/>
</dbReference>
<dbReference type="RefSeq" id="WP_354150686.1">
    <property type="nucleotide sequence ID" value="NZ_JBEPMN010000003.1"/>
</dbReference>